<proteinExistence type="predicted"/>
<feature type="domain" description="Ubiquitin-like" evidence="8">
    <location>
        <begin position="140"/>
        <end position="214"/>
    </location>
</feature>
<dbReference type="Pfam" id="PF03151">
    <property type="entry name" value="TPT"/>
    <property type="match status" value="1"/>
</dbReference>
<keyword evidence="10" id="KW-1185">Reference proteome</keyword>
<evidence type="ECO:0000313" key="10">
    <source>
        <dbReference type="Proteomes" id="UP001148786"/>
    </source>
</evidence>
<evidence type="ECO:0000259" key="8">
    <source>
        <dbReference type="Pfam" id="PF22893"/>
    </source>
</evidence>
<evidence type="ECO:0000256" key="5">
    <source>
        <dbReference type="SAM" id="MobiDB-lite"/>
    </source>
</evidence>
<feature type="transmembrane region" description="Helical" evidence="6">
    <location>
        <begin position="835"/>
        <end position="863"/>
    </location>
</feature>
<evidence type="ECO:0000256" key="3">
    <source>
        <dbReference type="ARBA" id="ARBA00022989"/>
    </source>
</evidence>
<evidence type="ECO:0000313" key="9">
    <source>
        <dbReference type="EMBL" id="KAJ3505346.1"/>
    </source>
</evidence>
<keyword evidence="3 6" id="KW-1133">Transmembrane helix</keyword>
<comment type="caution">
    <text evidence="9">The sequence shown here is derived from an EMBL/GenBank/DDBJ whole genome shotgun (WGS) entry which is preliminary data.</text>
</comment>
<gene>
    <name evidence="9" type="ORF">NLJ89_g7470</name>
</gene>
<feature type="region of interest" description="Disordered" evidence="5">
    <location>
        <begin position="706"/>
        <end position="727"/>
    </location>
</feature>
<evidence type="ECO:0000256" key="6">
    <source>
        <dbReference type="SAM" id="Phobius"/>
    </source>
</evidence>
<evidence type="ECO:0000256" key="2">
    <source>
        <dbReference type="ARBA" id="ARBA00022692"/>
    </source>
</evidence>
<dbReference type="PANTHER" id="PTHR11132">
    <property type="entry name" value="SOLUTE CARRIER FAMILY 35"/>
    <property type="match status" value="1"/>
</dbReference>
<dbReference type="InterPro" id="IPR050186">
    <property type="entry name" value="TPT_transporter"/>
</dbReference>
<dbReference type="GO" id="GO:0016020">
    <property type="term" value="C:membrane"/>
    <property type="evidence" value="ECO:0007669"/>
    <property type="project" value="UniProtKB-SubCell"/>
</dbReference>
<evidence type="ECO:0000259" key="7">
    <source>
        <dbReference type="Pfam" id="PF03151"/>
    </source>
</evidence>
<feature type="transmembrane region" description="Helical" evidence="6">
    <location>
        <begin position="798"/>
        <end position="829"/>
    </location>
</feature>
<name>A0A9W8JX55_9AGAR</name>
<evidence type="ECO:0000256" key="1">
    <source>
        <dbReference type="ARBA" id="ARBA00004141"/>
    </source>
</evidence>
<comment type="subcellular location">
    <subcellularLocation>
        <location evidence="1">Membrane</location>
        <topology evidence="1">Multi-pass membrane protein</topology>
    </subcellularLocation>
</comment>
<dbReference type="OrthoDB" id="10261634at2759"/>
<sequence length="879" mass="97779">MAFAPASFGDIVALIQVTAKVIQALDETHGASAEMQRSPHNSRITVFYVSADVTLAIRRHVEDSSAILERLGKILAPSSHDKTSKSILKQSYRRLKWTFKQKAEAATLQSHLQDHHQAIQTLLLGIVNISPSLSYRSEGALVVKDFMDSTLLLQWDDCSTWTGLMNRLVEYHSTRPGASHVAAGNFTILDPFNCPIDETKWNLVLEKRYHIKLAVNEVEMQDVAEVSDFSTPTIVRMVSGYRMIPNVGIRIPVTDGSFMSFQELVSLTGRRKPPPVLKAPSIFRNVYHVTRKRRVRFMARREITSTNHDFRFMLFEMVAFNGIAGNTFYDSNFLQCQILHAAGNDFERTVFQLCDFGHSSDPDSCGSSNFFESTFIASRLRSIHNALFTRPDFMHCLLDNSLNNCHSASNTFLEPFFTLSILTSIHNAHFEGSDFLGCGFLNSNDRYPGSPNTFLNGVFTISWFKSLRDIRFERPYFMGCLFLSVCDSRFERPNFMGCALQSIRGTHFEIPDFTGCLFDNSYHGYPSSSSNTFFKPRFTACVLKGIRDSRFECPVFEGCIFVIADDFLASNTLIRPVFNRCTFTITSASCEFVSNTLIGPVYNQCQFSFPCATSIASQYTDTSELGTLRVATNSFLDTDTSNSELGTWIQLTFREKQVLLRSFGSATYGSMNVIILAPPENSSSLLPRCVGTIDWYEKGGAGGEITEGPDALGIPPNDDSERDRPHECAPETGAGVPPVVGALNPRNSNLKVPRLNTKEWVVLFLFSFLYTSNIVVSNASLGLVTVPFHEVIRSSTPLFTVLLSALILIMQCSKAKLLALVLLVVGVGFATYDDYYFTVLGFFLELLGMLLAAMMTVVTNVILVRRGSGSVSASAGAKM</sequence>
<organism evidence="9 10">
    <name type="scientific">Agrocybe chaxingu</name>
    <dbReference type="NCBI Taxonomy" id="84603"/>
    <lineage>
        <taxon>Eukaryota</taxon>
        <taxon>Fungi</taxon>
        <taxon>Dikarya</taxon>
        <taxon>Basidiomycota</taxon>
        <taxon>Agaricomycotina</taxon>
        <taxon>Agaricomycetes</taxon>
        <taxon>Agaricomycetidae</taxon>
        <taxon>Agaricales</taxon>
        <taxon>Agaricineae</taxon>
        <taxon>Strophariaceae</taxon>
        <taxon>Agrocybe</taxon>
    </lineage>
</organism>
<reference evidence="9" key="1">
    <citation type="submission" date="2022-07" db="EMBL/GenBank/DDBJ databases">
        <title>Genome Sequence of Agrocybe chaxingu.</title>
        <authorList>
            <person name="Buettner E."/>
        </authorList>
    </citation>
    <scope>NUCLEOTIDE SEQUENCE</scope>
    <source>
        <strain evidence="9">MP-N11</strain>
    </source>
</reference>
<dbReference type="Pfam" id="PF22893">
    <property type="entry name" value="ULD_2"/>
    <property type="match status" value="1"/>
</dbReference>
<protein>
    <submittedName>
        <fullName evidence="9">Uncharacterized protein</fullName>
    </submittedName>
</protein>
<evidence type="ECO:0000256" key="4">
    <source>
        <dbReference type="ARBA" id="ARBA00023136"/>
    </source>
</evidence>
<dbReference type="EMBL" id="JANKHO010000894">
    <property type="protein sequence ID" value="KAJ3505346.1"/>
    <property type="molecule type" value="Genomic_DNA"/>
</dbReference>
<dbReference type="InterPro" id="IPR054464">
    <property type="entry name" value="ULD_fung"/>
</dbReference>
<keyword evidence="4 6" id="KW-0472">Membrane</keyword>
<keyword evidence="2 6" id="KW-0812">Transmembrane</keyword>
<feature type="domain" description="Sugar phosphate transporter" evidence="7">
    <location>
        <begin position="751"/>
        <end position="860"/>
    </location>
</feature>
<feature type="transmembrane region" description="Helical" evidence="6">
    <location>
        <begin position="760"/>
        <end position="786"/>
    </location>
</feature>
<dbReference type="InterPro" id="IPR004853">
    <property type="entry name" value="Sugar_P_trans_dom"/>
</dbReference>
<accession>A0A9W8JX55</accession>
<dbReference type="Proteomes" id="UP001148786">
    <property type="component" value="Unassembled WGS sequence"/>
</dbReference>
<dbReference type="AlphaFoldDB" id="A0A9W8JX55"/>